<feature type="transmembrane region" description="Helical" evidence="1">
    <location>
        <begin position="6"/>
        <end position="31"/>
    </location>
</feature>
<keyword evidence="1" id="KW-0812">Transmembrane</keyword>
<sequence length="33" mass="4017">MFWLTFLIFFLASHWSTSLSLMLLLTFLIFFTQ</sequence>
<evidence type="ECO:0000256" key="1">
    <source>
        <dbReference type="SAM" id="Phobius"/>
    </source>
</evidence>
<reference evidence="2" key="1">
    <citation type="submission" date="2018-02" db="EMBL/GenBank/DDBJ databases">
        <title>Rhizophora mucronata_Transcriptome.</title>
        <authorList>
            <person name="Meera S.P."/>
            <person name="Sreeshan A."/>
            <person name="Augustine A."/>
        </authorList>
    </citation>
    <scope>NUCLEOTIDE SEQUENCE</scope>
    <source>
        <tissue evidence="2">Leaf</tissue>
    </source>
</reference>
<keyword evidence="1" id="KW-1133">Transmembrane helix</keyword>
<dbReference type="AlphaFoldDB" id="A0A2P2NE71"/>
<keyword evidence="1" id="KW-0472">Membrane</keyword>
<organism evidence="2">
    <name type="scientific">Rhizophora mucronata</name>
    <name type="common">Asiatic mangrove</name>
    <dbReference type="NCBI Taxonomy" id="61149"/>
    <lineage>
        <taxon>Eukaryota</taxon>
        <taxon>Viridiplantae</taxon>
        <taxon>Streptophyta</taxon>
        <taxon>Embryophyta</taxon>
        <taxon>Tracheophyta</taxon>
        <taxon>Spermatophyta</taxon>
        <taxon>Magnoliopsida</taxon>
        <taxon>eudicotyledons</taxon>
        <taxon>Gunneridae</taxon>
        <taxon>Pentapetalae</taxon>
        <taxon>rosids</taxon>
        <taxon>fabids</taxon>
        <taxon>Malpighiales</taxon>
        <taxon>Rhizophoraceae</taxon>
        <taxon>Rhizophora</taxon>
    </lineage>
</organism>
<dbReference type="EMBL" id="GGEC01060299">
    <property type="protein sequence ID" value="MBX40783.1"/>
    <property type="molecule type" value="Transcribed_RNA"/>
</dbReference>
<accession>A0A2P2NE71</accession>
<protein>
    <submittedName>
        <fullName evidence="2">Uncharacterized protein</fullName>
    </submittedName>
</protein>
<evidence type="ECO:0000313" key="2">
    <source>
        <dbReference type="EMBL" id="MBX40783.1"/>
    </source>
</evidence>
<proteinExistence type="predicted"/>
<name>A0A2P2NE71_RHIMU</name>